<evidence type="ECO:0000313" key="3">
    <source>
        <dbReference type="Proteomes" id="UP000499080"/>
    </source>
</evidence>
<keyword evidence="1" id="KW-1133">Transmembrane helix</keyword>
<reference evidence="2 3" key="1">
    <citation type="journal article" date="2019" name="Sci. Rep.">
        <title>Orb-weaving spider Araneus ventricosus genome elucidates the spidroin gene catalogue.</title>
        <authorList>
            <person name="Kono N."/>
            <person name="Nakamura H."/>
            <person name="Ohtoshi R."/>
            <person name="Moran D.A.P."/>
            <person name="Shinohara A."/>
            <person name="Yoshida Y."/>
            <person name="Fujiwara M."/>
            <person name="Mori M."/>
            <person name="Tomita M."/>
            <person name="Arakawa K."/>
        </authorList>
    </citation>
    <scope>NUCLEOTIDE SEQUENCE [LARGE SCALE GENOMIC DNA]</scope>
</reference>
<keyword evidence="1" id="KW-0812">Transmembrane</keyword>
<evidence type="ECO:0000313" key="2">
    <source>
        <dbReference type="EMBL" id="GBM83131.1"/>
    </source>
</evidence>
<name>A0A4Y2IYT9_ARAVE</name>
<evidence type="ECO:0000256" key="1">
    <source>
        <dbReference type="SAM" id="Phobius"/>
    </source>
</evidence>
<dbReference type="InterPro" id="IPR036691">
    <property type="entry name" value="Endo/exonu/phosph_ase_sf"/>
</dbReference>
<feature type="transmembrane region" description="Helical" evidence="1">
    <location>
        <begin position="51"/>
        <end position="74"/>
    </location>
</feature>
<gene>
    <name evidence="2" type="ORF">AVEN_271651_1</name>
</gene>
<dbReference type="Proteomes" id="UP000499080">
    <property type="component" value="Unassembled WGS sequence"/>
</dbReference>
<sequence>MPLTLSTNLQAVAIRIQMNSLVTVCSLYLPPNERVSRTDLNNLISQLPSPFIILGDLTTIVPFGAALIQTCVAFKSNNFLQTTIYAY</sequence>
<organism evidence="2 3">
    <name type="scientific">Araneus ventricosus</name>
    <name type="common">Orbweaver spider</name>
    <name type="synonym">Epeira ventricosa</name>
    <dbReference type="NCBI Taxonomy" id="182803"/>
    <lineage>
        <taxon>Eukaryota</taxon>
        <taxon>Metazoa</taxon>
        <taxon>Ecdysozoa</taxon>
        <taxon>Arthropoda</taxon>
        <taxon>Chelicerata</taxon>
        <taxon>Arachnida</taxon>
        <taxon>Araneae</taxon>
        <taxon>Araneomorphae</taxon>
        <taxon>Entelegynae</taxon>
        <taxon>Araneoidea</taxon>
        <taxon>Araneidae</taxon>
        <taxon>Araneus</taxon>
    </lineage>
</organism>
<keyword evidence="1" id="KW-0472">Membrane</keyword>
<dbReference type="EMBL" id="BGPR01265220">
    <property type="protein sequence ID" value="GBM83131.1"/>
    <property type="molecule type" value="Genomic_DNA"/>
</dbReference>
<protein>
    <submittedName>
        <fullName evidence="2">Uncharacterized protein</fullName>
    </submittedName>
</protein>
<keyword evidence="3" id="KW-1185">Reference proteome</keyword>
<dbReference type="Gene3D" id="3.60.10.10">
    <property type="entry name" value="Endonuclease/exonuclease/phosphatase"/>
    <property type="match status" value="1"/>
</dbReference>
<dbReference type="AlphaFoldDB" id="A0A4Y2IYT9"/>
<comment type="caution">
    <text evidence="2">The sequence shown here is derived from an EMBL/GenBank/DDBJ whole genome shotgun (WGS) entry which is preliminary data.</text>
</comment>
<accession>A0A4Y2IYT9</accession>
<dbReference type="SUPFAM" id="SSF56219">
    <property type="entry name" value="DNase I-like"/>
    <property type="match status" value="1"/>
</dbReference>
<proteinExistence type="predicted"/>